<dbReference type="Proteomes" id="UP000035996">
    <property type="component" value="Unassembled WGS sequence"/>
</dbReference>
<sequence length="69" mass="8188">MKSEKTEIAIPIPLHYLSVIKHIQNKQTQKLYFKSYVTKYIKKNYPELTFERIKGMNALCYIKAVPPTR</sequence>
<dbReference type="EMBL" id="LELK01000001">
    <property type="protein sequence ID" value="KMM38612.1"/>
    <property type="molecule type" value="Genomic_DNA"/>
</dbReference>
<protein>
    <submittedName>
        <fullName evidence="1">Uncharacterized protein</fullName>
    </submittedName>
</protein>
<name>A0A0J6FW76_9BACL</name>
<keyword evidence="2" id="KW-1185">Reference proteome</keyword>
<dbReference type="AlphaFoldDB" id="A0A0J6FW76"/>
<proteinExistence type="predicted"/>
<reference evidence="1" key="1">
    <citation type="submission" date="2015-06" db="EMBL/GenBank/DDBJ databases">
        <authorList>
            <person name="Liu B."/>
            <person name="Wang J."/>
            <person name="Zhu Y."/>
            <person name="Liu G."/>
            <person name="Chen Q."/>
            <person name="Zheng C."/>
            <person name="Che J."/>
            <person name="Ge C."/>
            <person name="Shi H."/>
            <person name="Pan Z."/>
            <person name="Liu X."/>
        </authorList>
    </citation>
    <scope>NUCLEOTIDE SEQUENCE [LARGE SCALE GENOMIC DNA]</scope>
    <source>
        <strain evidence="1">DSM 16346</strain>
    </source>
</reference>
<comment type="caution">
    <text evidence="1">The sequence shown here is derived from an EMBL/GenBank/DDBJ whole genome shotgun (WGS) entry which is preliminary data.</text>
</comment>
<evidence type="ECO:0000313" key="2">
    <source>
        <dbReference type="Proteomes" id="UP000035996"/>
    </source>
</evidence>
<organism evidence="1 2">
    <name type="scientific">Guptibacillus hwajinpoensis</name>
    <dbReference type="NCBI Taxonomy" id="208199"/>
    <lineage>
        <taxon>Bacteria</taxon>
        <taxon>Bacillati</taxon>
        <taxon>Bacillota</taxon>
        <taxon>Bacilli</taxon>
        <taxon>Bacillales</taxon>
        <taxon>Guptibacillaceae</taxon>
        <taxon>Guptibacillus</taxon>
    </lineage>
</organism>
<evidence type="ECO:0000313" key="1">
    <source>
        <dbReference type="EMBL" id="KMM38612.1"/>
    </source>
</evidence>
<gene>
    <name evidence="1" type="ORF">AB986_04875</name>
</gene>
<accession>A0A0J6FW76</accession>